<dbReference type="InterPro" id="IPR036526">
    <property type="entry name" value="C-N_Hydrolase_sf"/>
</dbReference>
<keyword evidence="3" id="KW-0378">Hydrolase</keyword>
<evidence type="ECO:0000313" key="3">
    <source>
        <dbReference type="EMBL" id="VYU09523.1"/>
    </source>
</evidence>
<dbReference type="EMBL" id="CACRUA010000017">
    <property type="protein sequence ID" value="VYU09523.1"/>
    <property type="molecule type" value="Genomic_DNA"/>
</dbReference>
<gene>
    <name evidence="3" type="ORF">CSLFYP84_01303</name>
</gene>
<reference evidence="3" key="1">
    <citation type="submission" date="2019-11" db="EMBL/GenBank/DDBJ databases">
        <authorList>
            <person name="Feng L."/>
        </authorList>
    </citation>
    <scope>NUCLEOTIDE SEQUENCE</scope>
    <source>
        <strain evidence="3">CsymbiosumLFYP84</strain>
    </source>
</reference>
<dbReference type="PANTHER" id="PTHR23088">
    <property type="entry name" value="NITRILASE-RELATED"/>
    <property type="match status" value="1"/>
</dbReference>
<evidence type="ECO:0000259" key="2">
    <source>
        <dbReference type="PROSITE" id="PS50263"/>
    </source>
</evidence>
<comment type="similarity">
    <text evidence="1">Belongs to the carbon-nitrogen hydrolase superfamily. NIT1/NIT2 family.</text>
</comment>
<dbReference type="PANTHER" id="PTHR23088:SF27">
    <property type="entry name" value="DEAMINATED GLUTATHIONE AMIDASE"/>
    <property type="match status" value="1"/>
</dbReference>
<protein>
    <submittedName>
        <fullName evidence="3">2-oxoglutaramate amidase</fullName>
        <ecNumber evidence="3">3.5.1.111</ecNumber>
    </submittedName>
</protein>
<dbReference type="AlphaFoldDB" id="A0A6N3C900"/>
<name>A0A6N3C900_CLOSY</name>
<dbReference type="RefSeq" id="WP_003510012.1">
    <property type="nucleotide sequence ID" value="NZ_CABKPP010000007.1"/>
</dbReference>
<feature type="domain" description="CN hydrolase" evidence="2">
    <location>
        <begin position="6"/>
        <end position="241"/>
    </location>
</feature>
<dbReference type="Gene3D" id="3.60.110.10">
    <property type="entry name" value="Carbon-nitrogen hydrolase"/>
    <property type="match status" value="1"/>
</dbReference>
<dbReference type="InterPro" id="IPR003010">
    <property type="entry name" value="C-N_Hydrolase"/>
</dbReference>
<evidence type="ECO:0000256" key="1">
    <source>
        <dbReference type="ARBA" id="ARBA00010613"/>
    </source>
</evidence>
<organism evidence="3">
    <name type="scientific">Clostridium symbiosum</name>
    <name type="common">Bacteroides symbiosus</name>
    <dbReference type="NCBI Taxonomy" id="1512"/>
    <lineage>
        <taxon>Bacteria</taxon>
        <taxon>Bacillati</taxon>
        <taxon>Bacillota</taxon>
        <taxon>Clostridia</taxon>
        <taxon>Lachnospirales</taxon>
        <taxon>Lachnospiraceae</taxon>
        <taxon>Otoolea</taxon>
    </lineage>
</organism>
<dbReference type="PROSITE" id="PS50263">
    <property type="entry name" value="CN_HYDROLASE"/>
    <property type="match status" value="1"/>
</dbReference>
<dbReference type="Pfam" id="PF00795">
    <property type="entry name" value="CN_hydrolase"/>
    <property type="match status" value="1"/>
</dbReference>
<dbReference type="EC" id="3.5.1.111" evidence="3"/>
<dbReference type="SUPFAM" id="SSF56317">
    <property type="entry name" value="Carbon-nitrogen hydrolase"/>
    <property type="match status" value="1"/>
</dbReference>
<accession>A0A6N3C900</accession>
<dbReference type="GO" id="GO:0106008">
    <property type="term" value="F:2-oxoglutaramate amidase activity"/>
    <property type="evidence" value="ECO:0007669"/>
    <property type="project" value="UniProtKB-EC"/>
</dbReference>
<sequence length="303" mass="33939">MENRFLNVSIMQHTITADLDTNLRVIEESVENLMMGYVRPELIVGVEFGISKLPVTMEDGAIQFLSSLAKKHRVYLVPGTFAEKAEGLKDGEAYNTCPVFGPDGTLLCRYRKKVPFRPGEISAPSNETEDYCIFEIQEKGITVGLQICYDQFFPEISRTLALKGAELILCPALDPIEYRHVPEIIPRARALENELFYIWTCGTGQLGASTCCGNSIIADPEGQIVLQCPETPALVTKTLDFSGVVLKREYGRDQHLNSLRYFNVQYPFAGKIEDAPVYKNAGRLTANKKEYEEKTHGIRMGDL</sequence>
<dbReference type="CDD" id="cd07197">
    <property type="entry name" value="nitrilase"/>
    <property type="match status" value="1"/>
</dbReference>
<proteinExistence type="inferred from homology"/>